<feature type="compositionally biased region" description="Polar residues" evidence="1">
    <location>
        <begin position="40"/>
        <end position="67"/>
    </location>
</feature>
<reference evidence="2 3" key="1">
    <citation type="journal article" date="2020" name="Mol. Plant">
        <title>The Chromosome-Based Rubber Tree Genome Provides New Insights into Spurge Genome Evolution and Rubber Biosynthesis.</title>
        <authorList>
            <person name="Liu J."/>
            <person name="Shi C."/>
            <person name="Shi C.C."/>
            <person name="Li W."/>
            <person name="Zhang Q.J."/>
            <person name="Zhang Y."/>
            <person name="Li K."/>
            <person name="Lu H.F."/>
            <person name="Shi C."/>
            <person name="Zhu S.T."/>
            <person name="Xiao Z.Y."/>
            <person name="Nan H."/>
            <person name="Yue Y."/>
            <person name="Zhu X.G."/>
            <person name="Wu Y."/>
            <person name="Hong X.N."/>
            <person name="Fan G.Y."/>
            <person name="Tong Y."/>
            <person name="Zhang D."/>
            <person name="Mao C.L."/>
            <person name="Liu Y.L."/>
            <person name="Hao S.J."/>
            <person name="Liu W.Q."/>
            <person name="Lv M.Q."/>
            <person name="Zhang H.B."/>
            <person name="Liu Y."/>
            <person name="Hu-Tang G.R."/>
            <person name="Wang J.P."/>
            <person name="Wang J.H."/>
            <person name="Sun Y.H."/>
            <person name="Ni S.B."/>
            <person name="Chen W.B."/>
            <person name="Zhang X.C."/>
            <person name="Jiao Y.N."/>
            <person name="Eichler E.E."/>
            <person name="Li G.H."/>
            <person name="Liu X."/>
            <person name="Gao L.Z."/>
        </authorList>
    </citation>
    <scope>NUCLEOTIDE SEQUENCE [LARGE SCALE GENOMIC DNA]</scope>
    <source>
        <strain evidence="3">cv. GT1</strain>
        <tissue evidence="2">Leaf</tissue>
    </source>
</reference>
<evidence type="ECO:0000313" key="3">
    <source>
        <dbReference type="Proteomes" id="UP000467840"/>
    </source>
</evidence>
<sequence length="77" mass="8336">MAYGGKTTPFACLRGFAGLECPLSLAAASSHSYKVTYSFSPREQSSNKGQEGQLQQQAMPQIPNPYSSEGGCWITWT</sequence>
<gene>
    <name evidence="2" type="ORF">GH714_027515</name>
</gene>
<protein>
    <submittedName>
        <fullName evidence="2">Uncharacterized protein</fullName>
    </submittedName>
</protein>
<proteinExistence type="predicted"/>
<dbReference type="Proteomes" id="UP000467840">
    <property type="component" value="Chromosome 1"/>
</dbReference>
<feature type="region of interest" description="Disordered" evidence="1">
    <location>
        <begin position="40"/>
        <end position="77"/>
    </location>
</feature>
<comment type="caution">
    <text evidence="2">The sequence shown here is derived from an EMBL/GenBank/DDBJ whole genome shotgun (WGS) entry which is preliminary data.</text>
</comment>
<dbReference type="AlphaFoldDB" id="A0A6A6LBF5"/>
<evidence type="ECO:0000313" key="2">
    <source>
        <dbReference type="EMBL" id="KAF2298781.1"/>
    </source>
</evidence>
<dbReference type="EMBL" id="JAAGAX010000011">
    <property type="protein sequence ID" value="KAF2298781.1"/>
    <property type="molecule type" value="Genomic_DNA"/>
</dbReference>
<evidence type="ECO:0000256" key="1">
    <source>
        <dbReference type="SAM" id="MobiDB-lite"/>
    </source>
</evidence>
<accession>A0A6A6LBF5</accession>
<name>A0A6A6LBF5_HEVBR</name>
<organism evidence="2 3">
    <name type="scientific">Hevea brasiliensis</name>
    <name type="common">Para rubber tree</name>
    <name type="synonym">Siphonia brasiliensis</name>
    <dbReference type="NCBI Taxonomy" id="3981"/>
    <lineage>
        <taxon>Eukaryota</taxon>
        <taxon>Viridiplantae</taxon>
        <taxon>Streptophyta</taxon>
        <taxon>Embryophyta</taxon>
        <taxon>Tracheophyta</taxon>
        <taxon>Spermatophyta</taxon>
        <taxon>Magnoliopsida</taxon>
        <taxon>eudicotyledons</taxon>
        <taxon>Gunneridae</taxon>
        <taxon>Pentapetalae</taxon>
        <taxon>rosids</taxon>
        <taxon>fabids</taxon>
        <taxon>Malpighiales</taxon>
        <taxon>Euphorbiaceae</taxon>
        <taxon>Crotonoideae</taxon>
        <taxon>Micrandreae</taxon>
        <taxon>Hevea</taxon>
    </lineage>
</organism>
<keyword evidence="3" id="KW-1185">Reference proteome</keyword>